<evidence type="ECO:0000313" key="2">
    <source>
        <dbReference type="Proteomes" id="UP001321473"/>
    </source>
</evidence>
<dbReference type="Proteomes" id="UP001321473">
    <property type="component" value="Unassembled WGS sequence"/>
</dbReference>
<sequence length="176" mass="19449">MVPFFYRATSPAVRFHTDWLRATSPALRFHSDGGPFVRSCPLWPWWIRGRSRLPTGHISSLKVAADCLRATSPAVRFHGGGRFYSAASPSHSGRGGFEVGAGRLRAMSPALRFHGDGGLFDRSCPSDRGGFEGHVPSRKVPQWQWTLSPQLPRLAVVIRHRSRLATGHVTSLKVPQ</sequence>
<proteinExistence type="predicted"/>
<reference evidence="1 2" key="1">
    <citation type="journal article" date="2023" name="Arcadia Sci">
        <title>De novo assembly of a long-read Amblyomma americanum tick genome.</title>
        <authorList>
            <person name="Chou S."/>
            <person name="Poskanzer K.E."/>
            <person name="Rollins M."/>
            <person name="Thuy-Boun P.S."/>
        </authorList>
    </citation>
    <scope>NUCLEOTIDE SEQUENCE [LARGE SCALE GENOMIC DNA]</scope>
    <source>
        <strain evidence="1">F_SG_1</strain>
        <tissue evidence="1">Salivary glands</tissue>
    </source>
</reference>
<dbReference type="AlphaFoldDB" id="A0AAQ4ELX3"/>
<evidence type="ECO:0000313" key="1">
    <source>
        <dbReference type="EMBL" id="KAK8775710.1"/>
    </source>
</evidence>
<dbReference type="EMBL" id="JARKHS020013808">
    <property type="protein sequence ID" value="KAK8775710.1"/>
    <property type="molecule type" value="Genomic_DNA"/>
</dbReference>
<comment type="caution">
    <text evidence="1">The sequence shown here is derived from an EMBL/GenBank/DDBJ whole genome shotgun (WGS) entry which is preliminary data.</text>
</comment>
<keyword evidence="2" id="KW-1185">Reference proteome</keyword>
<protein>
    <submittedName>
        <fullName evidence="1">Uncharacterized protein</fullName>
    </submittedName>
</protein>
<gene>
    <name evidence="1" type="ORF">V5799_030947</name>
</gene>
<name>A0AAQ4ELX3_AMBAM</name>
<organism evidence="1 2">
    <name type="scientific">Amblyomma americanum</name>
    <name type="common">Lone star tick</name>
    <dbReference type="NCBI Taxonomy" id="6943"/>
    <lineage>
        <taxon>Eukaryota</taxon>
        <taxon>Metazoa</taxon>
        <taxon>Ecdysozoa</taxon>
        <taxon>Arthropoda</taxon>
        <taxon>Chelicerata</taxon>
        <taxon>Arachnida</taxon>
        <taxon>Acari</taxon>
        <taxon>Parasitiformes</taxon>
        <taxon>Ixodida</taxon>
        <taxon>Ixodoidea</taxon>
        <taxon>Ixodidae</taxon>
        <taxon>Amblyomminae</taxon>
        <taxon>Amblyomma</taxon>
    </lineage>
</organism>
<accession>A0AAQ4ELX3</accession>